<proteinExistence type="predicted"/>
<feature type="signal peptide" evidence="11">
    <location>
        <begin position="1"/>
        <end position="29"/>
    </location>
</feature>
<dbReference type="GO" id="GO:0004673">
    <property type="term" value="F:protein histidine kinase activity"/>
    <property type="evidence" value="ECO:0007669"/>
    <property type="project" value="UniProtKB-EC"/>
</dbReference>
<feature type="compositionally biased region" description="Basic residues" evidence="9">
    <location>
        <begin position="768"/>
        <end position="778"/>
    </location>
</feature>
<evidence type="ECO:0000256" key="4">
    <source>
        <dbReference type="ARBA" id="ARBA00022679"/>
    </source>
</evidence>
<evidence type="ECO:0000313" key="13">
    <source>
        <dbReference type="EMBL" id="CAA9232222.1"/>
    </source>
</evidence>
<keyword evidence="4" id="KW-0808">Transferase</keyword>
<evidence type="ECO:0000256" key="11">
    <source>
        <dbReference type="SAM" id="SignalP"/>
    </source>
</evidence>
<evidence type="ECO:0000256" key="5">
    <source>
        <dbReference type="ARBA" id="ARBA00022741"/>
    </source>
</evidence>
<keyword evidence="6 13" id="KW-0418">Kinase</keyword>
<keyword evidence="11" id="KW-0732">Signal</keyword>
<keyword evidence="10" id="KW-1133">Transmembrane helix</keyword>
<dbReference type="EMBL" id="CADCTQ010000093">
    <property type="protein sequence ID" value="CAA9232222.1"/>
    <property type="molecule type" value="Genomic_DNA"/>
</dbReference>
<evidence type="ECO:0000256" key="8">
    <source>
        <dbReference type="SAM" id="Coils"/>
    </source>
</evidence>
<feature type="transmembrane region" description="Helical" evidence="10">
    <location>
        <begin position="544"/>
        <end position="565"/>
    </location>
</feature>
<dbReference type="GO" id="GO:0005524">
    <property type="term" value="F:ATP binding"/>
    <property type="evidence" value="ECO:0007669"/>
    <property type="project" value="UniProtKB-KW"/>
</dbReference>
<evidence type="ECO:0000259" key="12">
    <source>
        <dbReference type="Pfam" id="PF07568"/>
    </source>
</evidence>
<dbReference type="EC" id="2.7.13.3" evidence="2"/>
<dbReference type="InterPro" id="IPR036890">
    <property type="entry name" value="HATPase_C_sf"/>
</dbReference>
<dbReference type="Pfam" id="PF13181">
    <property type="entry name" value="TPR_8"/>
    <property type="match status" value="1"/>
</dbReference>
<feature type="compositionally biased region" description="Basic and acidic residues" evidence="9">
    <location>
        <begin position="843"/>
        <end position="853"/>
    </location>
</feature>
<keyword evidence="3" id="KW-0597">Phosphoprotein</keyword>
<dbReference type="AlphaFoldDB" id="A0A6J4HUF0"/>
<dbReference type="SUPFAM" id="SSF55874">
    <property type="entry name" value="ATPase domain of HSP90 chaperone/DNA topoisomerase II/histidine kinase"/>
    <property type="match status" value="1"/>
</dbReference>
<keyword evidence="5" id="KW-0547">Nucleotide-binding</keyword>
<reference evidence="13" key="1">
    <citation type="submission" date="2020-02" db="EMBL/GenBank/DDBJ databases">
        <authorList>
            <person name="Meier V. D."/>
        </authorList>
    </citation>
    <scope>NUCLEOTIDE SEQUENCE</scope>
    <source>
        <strain evidence="13">AVDCRST_MAG56</strain>
    </source>
</reference>
<keyword evidence="8" id="KW-0175">Coiled coil</keyword>
<evidence type="ECO:0000256" key="7">
    <source>
        <dbReference type="ARBA" id="ARBA00022840"/>
    </source>
</evidence>
<keyword evidence="10" id="KW-0812">Transmembrane</keyword>
<feature type="region of interest" description="Disordered" evidence="9">
    <location>
        <begin position="818"/>
        <end position="853"/>
    </location>
</feature>
<dbReference type="SUPFAM" id="SSF48452">
    <property type="entry name" value="TPR-like"/>
    <property type="match status" value="2"/>
</dbReference>
<keyword evidence="10" id="KW-0472">Membrane</keyword>
<comment type="catalytic activity">
    <reaction evidence="1">
        <text>ATP + protein L-histidine = ADP + protein N-phospho-L-histidine.</text>
        <dbReference type="EC" id="2.7.13.3"/>
    </reaction>
</comment>
<protein>
    <recommendedName>
        <fullName evidence="2">histidine kinase</fullName>
        <ecNumber evidence="2">2.7.13.3</ecNumber>
    </recommendedName>
</protein>
<sequence>MQYVSAHFFSGRFLPGLLLLTLLSAAVSAQSIPRAEADSLLRVLAESEADTNRVQVLLRLGAYQVYKPGEFAADMDSARTYVRQAQRLSRTLGDYAGEANSLDLLGTVSKESKDFPGAIAYQQAAIRLRQQHRDAKGEARSRMLLAQVWRAKGDTRQARTEAQTAIDLYTRNNHPTEVAEAYLELGNAYANRGAELEEKICYYHLALQSFTEAHLERRQADVLKDLGDLYQLRGNRAQAMLELRKSLALYQAAGYPAVQGVYDLLGYVSSQMGDYQQGLTYGLLAVRTAEGLKDSSLALCTIYNRIAFTYAHLQQFEKARVYFEKSLRVAFRYGDHASVMLLAPNLAEVLMQLNRAADVPGRLVDISRKYPPHDVYDSVAFAASFLKAYTGLKQYANAQKYCDQLISLAGRFHEDDVHRQYVFWAVIPFFLASKQYGRARTYLVEGEKHNLKTGTLNELATIQLWWFQLDSMQADYPSAIRHYQQYKRMQDALFNETKSKQIADLEVRYETEQKEKNLRIKEQEIKTLTREKQLQAQQMQQDELVRNVIFGGAVMVLLLLGMGYNRYRLKRRSNRQLQAQQREIRRQNEHLSQLLTEKDGLLGEKDALLSGQERLLAEKERLLKEIHHRVKNNLQVVMSLLNSQAASLQDKAALSAIQESQHRVQAMALIHQKLYQAEGVARIPMDSYIEEVVAYLGDSYCLDQLVRFCVEVEPIELDVTQAVPLGLIINEAITNAFKYAFPDGRPGTVRLSLHREGETTCRPAGRPTGHHQPARGKHQPGVCRRATGTGLHPGSLRPVAARCGLPCHPVPGQLPVFPEGAGRTDEVGKAAWGGHGKTSFDGGARDGRSAKVA</sequence>
<dbReference type="Gene3D" id="3.30.450.20">
    <property type="entry name" value="PAS domain"/>
    <property type="match status" value="1"/>
</dbReference>
<dbReference type="PANTHER" id="PTHR41523:SF8">
    <property type="entry name" value="ETHYLENE RESPONSE SENSOR PROTEIN"/>
    <property type="match status" value="1"/>
</dbReference>
<dbReference type="Gene3D" id="3.30.565.10">
    <property type="entry name" value="Histidine kinase-like ATPase, C-terminal domain"/>
    <property type="match status" value="1"/>
</dbReference>
<feature type="coiled-coil region" evidence="8">
    <location>
        <begin position="495"/>
        <end position="538"/>
    </location>
</feature>
<dbReference type="SMART" id="SM00028">
    <property type="entry name" value="TPR"/>
    <property type="match status" value="4"/>
</dbReference>
<gene>
    <name evidence="13" type="ORF">AVDCRST_MAG56-991</name>
</gene>
<evidence type="ECO:0000256" key="6">
    <source>
        <dbReference type="ARBA" id="ARBA00022777"/>
    </source>
</evidence>
<accession>A0A6J4HUF0</accession>
<feature type="coiled-coil region" evidence="8">
    <location>
        <begin position="570"/>
        <end position="597"/>
    </location>
</feature>
<dbReference type="InterPro" id="IPR011990">
    <property type="entry name" value="TPR-like_helical_dom_sf"/>
</dbReference>
<organism evidence="13">
    <name type="scientific">uncultured Cytophagales bacterium</name>
    <dbReference type="NCBI Taxonomy" id="158755"/>
    <lineage>
        <taxon>Bacteria</taxon>
        <taxon>Pseudomonadati</taxon>
        <taxon>Bacteroidota</taxon>
        <taxon>Sphingobacteriia</taxon>
        <taxon>Sphingobacteriales</taxon>
        <taxon>environmental samples</taxon>
    </lineage>
</organism>
<evidence type="ECO:0000256" key="1">
    <source>
        <dbReference type="ARBA" id="ARBA00000085"/>
    </source>
</evidence>
<evidence type="ECO:0000256" key="10">
    <source>
        <dbReference type="SAM" id="Phobius"/>
    </source>
</evidence>
<keyword evidence="7" id="KW-0067">ATP-binding</keyword>
<dbReference type="PANTHER" id="PTHR41523">
    <property type="entry name" value="TWO-COMPONENT SYSTEM SENSOR PROTEIN"/>
    <property type="match status" value="1"/>
</dbReference>
<evidence type="ECO:0000256" key="2">
    <source>
        <dbReference type="ARBA" id="ARBA00012438"/>
    </source>
</evidence>
<evidence type="ECO:0000256" key="9">
    <source>
        <dbReference type="SAM" id="MobiDB-lite"/>
    </source>
</evidence>
<dbReference type="Pfam" id="PF07568">
    <property type="entry name" value="HisKA_2"/>
    <property type="match status" value="1"/>
</dbReference>
<dbReference type="InterPro" id="IPR011495">
    <property type="entry name" value="Sig_transdc_His_kin_sub2_dim/P"/>
</dbReference>
<dbReference type="InterPro" id="IPR019734">
    <property type="entry name" value="TPR_rpt"/>
</dbReference>
<evidence type="ECO:0000256" key="3">
    <source>
        <dbReference type="ARBA" id="ARBA00022553"/>
    </source>
</evidence>
<dbReference type="Gene3D" id="1.25.40.10">
    <property type="entry name" value="Tetratricopeptide repeat domain"/>
    <property type="match status" value="2"/>
</dbReference>
<feature type="region of interest" description="Disordered" evidence="9">
    <location>
        <begin position="756"/>
        <end position="790"/>
    </location>
</feature>
<feature type="domain" description="Signal transduction histidine kinase subgroup 2 dimerisation and phosphoacceptor" evidence="12">
    <location>
        <begin position="625"/>
        <end position="700"/>
    </location>
</feature>
<name>A0A6J4HUF0_9SPHI</name>
<feature type="chain" id="PRO_5026800036" description="histidine kinase" evidence="11">
    <location>
        <begin position="30"/>
        <end position="853"/>
    </location>
</feature>